<name>A0A158L2H4_9BURK</name>
<dbReference type="RefSeq" id="WP_061152270.1">
    <property type="nucleotide sequence ID" value="NZ_FCOM02000096.1"/>
</dbReference>
<organism evidence="1 2">
    <name type="scientific">Caballeronia arvi</name>
    <dbReference type="NCBI Taxonomy" id="1777135"/>
    <lineage>
        <taxon>Bacteria</taxon>
        <taxon>Pseudomonadati</taxon>
        <taxon>Pseudomonadota</taxon>
        <taxon>Betaproteobacteria</taxon>
        <taxon>Burkholderiales</taxon>
        <taxon>Burkholderiaceae</taxon>
        <taxon>Caballeronia</taxon>
    </lineage>
</organism>
<dbReference type="OrthoDB" id="8905698at2"/>
<sequence length="160" mass="18042">MDLFYYWKDYVADIRAKRIGSLGSDIVDIERILARRPADRVWVFKTPEGKLGNLQVLGRLWVVGECPDGCTPSKLHNVFYDPSSPHSVWFTDSGTDERVNEITNILNDRYQAAFRANFRGANGIKEIDADIVAKLKNVTNGYTSVQFMDGIKPVESKKAA</sequence>
<reference evidence="1" key="1">
    <citation type="submission" date="2016-01" db="EMBL/GenBank/DDBJ databases">
        <authorList>
            <person name="Peeters C."/>
        </authorList>
    </citation>
    <scope>NUCLEOTIDE SEQUENCE [LARGE SCALE GENOMIC DNA]</scope>
    <source>
        <strain evidence="1">LMG 29317</strain>
    </source>
</reference>
<protein>
    <submittedName>
        <fullName evidence="1">Uncharacterized protein</fullName>
    </submittedName>
</protein>
<proteinExistence type="predicted"/>
<dbReference type="Proteomes" id="UP000055019">
    <property type="component" value="Unassembled WGS sequence"/>
</dbReference>
<dbReference type="EMBL" id="FCOM02000096">
    <property type="protein sequence ID" value="SAL87586.1"/>
    <property type="molecule type" value="Genomic_DNA"/>
</dbReference>
<gene>
    <name evidence="1" type="ORF">AWB74_08176</name>
</gene>
<evidence type="ECO:0000313" key="2">
    <source>
        <dbReference type="Proteomes" id="UP000055019"/>
    </source>
</evidence>
<accession>A0A158L2H4</accession>
<evidence type="ECO:0000313" key="1">
    <source>
        <dbReference type="EMBL" id="SAL87586.1"/>
    </source>
</evidence>
<dbReference type="AlphaFoldDB" id="A0A158L2H4"/>
<keyword evidence="2" id="KW-1185">Reference proteome</keyword>
<comment type="caution">
    <text evidence="1">The sequence shown here is derived from an EMBL/GenBank/DDBJ whole genome shotgun (WGS) entry which is preliminary data.</text>
</comment>